<sequence length="396" mass="43990">MRRSRFTGRSKPNGAEFDWYFAGEPMDKRHSRSGRIRLVRYGPEIETCAHSRCPSPSPIPERTSCSCGNTCELHSHGTRSPSPSNTDSSGCESVKVCCGGCHAIRRGPGSSPQVEKVMCSCSNRCECHSRETRPITPSSSEYSSSESATQHYGSRHSTRRERYSNDTRPTTPNSSDLSDYEPPSRRRSGHRISKREPEHHPQAETCQCEAHAPPPSTPAISGQRYNSPRASFATTPRSGPVVQRHHCRKASYCESHPESCRASIPAPSPVPRSTPTPTRSPRSSEKLRRSSRVKSEPKCTCTRPASPPKQVPPPKPVSSSKPTSPRPDVQHCSCFYMNGYHADDSGYYAAYDDTASETSIQAMPDHDRDVDETRCAFYHRCRPKFECGLGWVCGRK</sequence>
<feature type="compositionally biased region" description="Basic and acidic residues" evidence="1">
    <location>
        <begin position="282"/>
        <end position="297"/>
    </location>
</feature>
<dbReference type="OrthoDB" id="4341740at2759"/>
<dbReference type="EMBL" id="CAJVRC010000864">
    <property type="protein sequence ID" value="CAG8899316.1"/>
    <property type="molecule type" value="Genomic_DNA"/>
</dbReference>
<gene>
    <name evidence="2" type="ORF">PEGY_LOCUS5629</name>
</gene>
<comment type="caution">
    <text evidence="2">The sequence shown here is derived from an EMBL/GenBank/DDBJ whole genome shotgun (WGS) entry which is preliminary data.</text>
</comment>
<feature type="compositionally biased region" description="Low complexity" evidence="1">
    <location>
        <begin position="317"/>
        <end position="326"/>
    </location>
</feature>
<feature type="region of interest" description="Disordered" evidence="1">
    <location>
        <begin position="129"/>
        <end position="244"/>
    </location>
</feature>
<dbReference type="AlphaFoldDB" id="A0A9W4P5P7"/>
<keyword evidence="3" id="KW-1185">Reference proteome</keyword>
<feature type="compositionally biased region" description="Polar residues" evidence="1">
    <location>
        <begin position="218"/>
        <end position="237"/>
    </location>
</feature>
<accession>A0A9W4P5P7</accession>
<evidence type="ECO:0000313" key="2">
    <source>
        <dbReference type="EMBL" id="CAG8899316.1"/>
    </source>
</evidence>
<organism evidence="2 3">
    <name type="scientific">Penicillium egyptiacum</name>
    <dbReference type="NCBI Taxonomy" id="1303716"/>
    <lineage>
        <taxon>Eukaryota</taxon>
        <taxon>Fungi</taxon>
        <taxon>Dikarya</taxon>
        <taxon>Ascomycota</taxon>
        <taxon>Pezizomycotina</taxon>
        <taxon>Eurotiomycetes</taxon>
        <taxon>Eurotiomycetidae</taxon>
        <taxon>Eurotiales</taxon>
        <taxon>Aspergillaceae</taxon>
        <taxon>Penicillium</taxon>
    </lineage>
</organism>
<dbReference type="Proteomes" id="UP001154252">
    <property type="component" value="Unassembled WGS sequence"/>
</dbReference>
<feature type="compositionally biased region" description="Pro residues" evidence="1">
    <location>
        <begin position="305"/>
        <end position="316"/>
    </location>
</feature>
<evidence type="ECO:0000313" key="3">
    <source>
        <dbReference type="Proteomes" id="UP001154252"/>
    </source>
</evidence>
<protein>
    <submittedName>
        <fullName evidence="2">Uncharacterized protein</fullName>
    </submittedName>
</protein>
<feature type="compositionally biased region" description="Low complexity" evidence="1">
    <location>
        <begin position="138"/>
        <end position="147"/>
    </location>
</feature>
<feature type="region of interest" description="Disordered" evidence="1">
    <location>
        <begin position="258"/>
        <end position="326"/>
    </location>
</feature>
<feature type="compositionally biased region" description="Polar residues" evidence="1">
    <location>
        <begin position="166"/>
        <end position="177"/>
    </location>
</feature>
<reference evidence="2" key="1">
    <citation type="submission" date="2021-07" db="EMBL/GenBank/DDBJ databases">
        <authorList>
            <person name="Branca A.L. A."/>
        </authorList>
    </citation>
    <scope>NUCLEOTIDE SEQUENCE</scope>
</reference>
<evidence type="ECO:0000256" key="1">
    <source>
        <dbReference type="SAM" id="MobiDB-lite"/>
    </source>
</evidence>
<proteinExistence type="predicted"/>
<name>A0A9W4P5P7_9EURO</name>